<evidence type="ECO:0000313" key="3">
    <source>
        <dbReference type="Proteomes" id="UP000054047"/>
    </source>
</evidence>
<gene>
    <name evidence="2" type="ORF">ANCDUO_25956</name>
</gene>
<name>A0A0C2F685_9BILA</name>
<evidence type="ECO:0000313" key="2">
    <source>
        <dbReference type="EMBL" id="KIH44030.1"/>
    </source>
</evidence>
<dbReference type="Proteomes" id="UP000054047">
    <property type="component" value="Unassembled WGS sequence"/>
</dbReference>
<dbReference type="EMBL" id="KN780824">
    <property type="protein sequence ID" value="KIH44030.1"/>
    <property type="molecule type" value="Genomic_DNA"/>
</dbReference>
<protein>
    <submittedName>
        <fullName evidence="2">Uncharacterized protein</fullName>
    </submittedName>
</protein>
<proteinExistence type="predicted"/>
<sequence length="70" mass="8351">MLRSDDSSVAKSAMNITVEGRRPRGRPKTRWLDRIEDDMRLLGLNVDDVFDQRKWHNRTRNADPRRWETG</sequence>
<evidence type="ECO:0000256" key="1">
    <source>
        <dbReference type="SAM" id="MobiDB-lite"/>
    </source>
</evidence>
<reference evidence="2 3" key="1">
    <citation type="submission" date="2013-12" db="EMBL/GenBank/DDBJ databases">
        <title>Draft genome of the parsitic nematode Ancylostoma duodenale.</title>
        <authorList>
            <person name="Mitreva M."/>
        </authorList>
    </citation>
    <scope>NUCLEOTIDE SEQUENCE [LARGE SCALE GENOMIC DNA]</scope>
    <source>
        <strain evidence="2 3">Zhejiang</strain>
    </source>
</reference>
<organism evidence="2 3">
    <name type="scientific">Ancylostoma duodenale</name>
    <dbReference type="NCBI Taxonomy" id="51022"/>
    <lineage>
        <taxon>Eukaryota</taxon>
        <taxon>Metazoa</taxon>
        <taxon>Ecdysozoa</taxon>
        <taxon>Nematoda</taxon>
        <taxon>Chromadorea</taxon>
        <taxon>Rhabditida</taxon>
        <taxon>Rhabditina</taxon>
        <taxon>Rhabditomorpha</taxon>
        <taxon>Strongyloidea</taxon>
        <taxon>Ancylostomatidae</taxon>
        <taxon>Ancylostomatinae</taxon>
        <taxon>Ancylostoma</taxon>
    </lineage>
</organism>
<feature type="region of interest" description="Disordered" evidence="1">
    <location>
        <begin position="1"/>
        <end position="26"/>
    </location>
</feature>
<keyword evidence="3" id="KW-1185">Reference proteome</keyword>
<accession>A0A0C2F685</accession>
<dbReference type="OrthoDB" id="5854359at2759"/>
<dbReference type="AlphaFoldDB" id="A0A0C2F685"/>